<evidence type="ECO:0000313" key="3">
    <source>
        <dbReference type="EMBL" id="SDY84439.1"/>
    </source>
</evidence>
<keyword evidence="4" id="KW-1185">Reference proteome</keyword>
<name>A0A1H3N898_9RHOB</name>
<feature type="region of interest" description="Disordered" evidence="1">
    <location>
        <begin position="29"/>
        <end position="53"/>
    </location>
</feature>
<dbReference type="STRING" id="321339.SAMN05444340_1212"/>
<feature type="chain" id="PRO_5011581434" description="Thiol-activated cytolysin" evidence="2">
    <location>
        <begin position="20"/>
        <end position="533"/>
    </location>
</feature>
<evidence type="ECO:0000313" key="4">
    <source>
        <dbReference type="Proteomes" id="UP000199286"/>
    </source>
</evidence>
<organism evidence="3 4">
    <name type="scientific">Citreimonas salinaria</name>
    <dbReference type="NCBI Taxonomy" id="321339"/>
    <lineage>
        <taxon>Bacteria</taxon>
        <taxon>Pseudomonadati</taxon>
        <taxon>Pseudomonadota</taxon>
        <taxon>Alphaproteobacteria</taxon>
        <taxon>Rhodobacterales</taxon>
        <taxon>Roseobacteraceae</taxon>
        <taxon>Citreimonas</taxon>
    </lineage>
</organism>
<accession>A0A1H3N898</accession>
<sequence>MARHQFLAGAAALAATAIAVTFFISGEEQPTHNHTTQEQGAITDDTPATGNPVPPPRELVYEPVLPPGTPAEPEQAGTEEDIEAAPEELSFDDIEAEVVDRSADIDLDPENTVLGWRIKALGHQVGALPDDPAWIWNRTKLHVPDALYTENDVGAGFSDTNGIIAQWNALDIELMNPRFFVDIPSVSGSATSPEASAAALDALFASIEAGSADPVGLAPARSSGSIDISELDSSVTAIEATGVITIPPGEGGVYQFRVLTPKDPLRGPKLDEIDVRKELFQEVAAHLSIEVNGQTVFGGAAAQTRRDGWDAHIVPRDVSLAPGRYRVLMRAAPLIAFNLDELAIKYVVEYRRPGAEGWQNVAEIMESNESKDDEAVAGWSPIAGGVDVTRAGAYAEDCKLSVLPDAFVNPEASEKGSQLTLPVNACELVTLEFSYDPQEAGDHYIMPYLASSRCIVSLDYFSRSTATMERAIPSPAAGDLGLFGARTSFSDAYGHLPLTKASPVEVQVRAMCQESTEMTLFFKRPSSALMKPW</sequence>
<feature type="signal peptide" evidence="2">
    <location>
        <begin position="1"/>
        <end position="19"/>
    </location>
</feature>
<evidence type="ECO:0000256" key="2">
    <source>
        <dbReference type="SAM" id="SignalP"/>
    </source>
</evidence>
<keyword evidence="2" id="KW-0732">Signal</keyword>
<proteinExistence type="predicted"/>
<evidence type="ECO:0008006" key="5">
    <source>
        <dbReference type="Google" id="ProtNLM"/>
    </source>
</evidence>
<gene>
    <name evidence="3" type="ORF">SAMN05444340_1212</name>
</gene>
<reference evidence="3 4" key="1">
    <citation type="submission" date="2016-10" db="EMBL/GenBank/DDBJ databases">
        <authorList>
            <person name="de Groot N.N."/>
        </authorList>
    </citation>
    <scope>NUCLEOTIDE SEQUENCE [LARGE SCALE GENOMIC DNA]</scope>
    <source>
        <strain evidence="3 4">DSM 26880</strain>
    </source>
</reference>
<dbReference type="RefSeq" id="WP_089885640.1">
    <property type="nucleotide sequence ID" value="NZ_FNPF01000021.1"/>
</dbReference>
<protein>
    <recommendedName>
        <fullName evidence="5">Thiol-activated cytolysin</fullName>
    </recommendedName>
</protein>
<evidence type="ECO:0000256" key="1">
    <source>
        <dbReference type="SAM" id="MobiDB-lite"/>
    </source>
</evidence>
<dbReference type="EMBL" id="FNPF01000021">
    <property type="protein sequence ID" value="SDY84439.1"/>
    <property type="molecule type" value="Genomic_DNA"/>
</dbReference>
<dbReference type="Proteomes" id="UP000199286">
    <property type="component" value="Unassembled WGS sequence"/>
</dbReference>
<dbReference type="AlphaFoldDB" id="A0A1H3N898"/>